<dbReference type="InterPro" id="IPR026467">
    <property type="entry name" value="Ser/Gly_Cys_C_dom"/>
</dbReference>
<evidence type="ECO:0000256" key="1">
    <source>
        <dbReference type="SAM" id="MobiDB-lite"/>
    </source>
</evidence>
<feature type="region of interest" description="Disordered" evidence="1">
    <location>
        <begin position="225"/>
        <end position="268"/>
    </location>
</feature>
<reference evidence="4" key="1">
    <citation type="submission" date="2016-10" db="EMBL/GenBank/DDBJ databases">
        <authorList>
            <person name="Varghese N."/>
            <person name="Submissions S."/>
        </authorList>
    </citation>
    <scope>NUCLEOTIDE SEQUENCE [LARGE SCALE GENOMIC DNA]</scope>
    <source>
        <strain evidence="4">DSM 44232</strain>
    </source>
</reference>
<organism evidence="3 4">
    <name type="scientific">Lentzea waywayandensis</name>
    <dbReference type="NCBI Taxonomy" id="84724"/>
    <lineage>
        <taxon>Bacteria</taxon>
        <taxon>Bacillati</taxon>
        <taxon>Actinomycetota</taxon>
        <taxon>Actinomycetes</taxon>
        <taxon>Pseudonocardiales</taxon>
        <taxon>Pseudonocardiaceae</taxon>
        <taxon>Lentzea</taxon>
    </lineage>
</organism>
<dbReference type="RefSeq" id="WP_143139003.1">
    <property type="nucleotide sequence ID" value="NZ_FOYL01000015.1"/>
</dbReference>
<proteinExistence type="predicted"/>
<keyword evidence="2" id="KW-0472">Membrane</keyword>
<keyword evidence="4" id="KW-1185">Reference proteome</keyword>
<dbReference type="AlphaFoldDB" id="A0A1I6FG38"/>
<protein>
    <submittedName>
        <fullName evidence="3">TIGR04222 domain-containing protein</fullName>
    </submittedName>
</protein>
<evidence type="ECO:0000313" key="3">
    <source>
        <dbReference type="EMBL" id="SFR28852.1"/>
    </source>
</evidence>
<name>A0A1I6FG38_9PSEU</name>
<dbReference type="EMBL" id="FOYL01000015">
    <property type="protein sequence ID" value="SFR28852.1"/>
    <property type="molecule type" value="Genomic_DNA"/>
</dbReference>
<sequence>MSKSSAPHQTTWSAEEIGFLAGGPGRAAEAVLARLLDGGLVRISREGLVTAVHQNGYGARTALEAYVLAGLQGTARPIQQVVQVARASHEMGALHQSLVARGMVHRQFGRPRGGKIALRVVLFLLAFVSVFVAFAIDTRLFLLTALLVFLAILLRNPGRLTRNGKTVWMYALRNPRSSADAVALFGLRRGKQRTTSSTPYVGTSGCSSYDWNHHSCGGTSSCSGNSCNSSSSCGSSSSSCSSSSSSSCSSSSSSCSSSSSSSCSSSSS</sequence>
<dbReference type="OrthoDB" id="4241909at2"/>
<accession>A0A1I6FG38</accession>
<dbReference type="NCBIfam" id="TIGR04222">
    <property type="entry name" value="near_uncomplex"/>
    <property type="match status" value="1"/>
</dbReference>
<evidence type="ECO:0000313" key="4">
    <source>
        <dbReference type="Proteomes" id="UP000198583"/>
    </source>
</evidence>
<dbReference type="Proteomes" id="UP000198583">
    <property type="component" value="Unassembled WGS sequence"/>
</dbReference>
<feature type="transmembrane region" description="Helical" evidence="2">
    <location>
        <begin position="140"/>
        <end position="156"/>
    </location>
</feature>
<evidence type="ECO:0000256" key="2">
    <source>
        <dbReference type="SAM" id="Phobius"/>
    </source>
</evidence>
<keyword evidence="2" id="KW-1133">Transmembrane helix</keyword>
<feature type="transmembrane region" description="Helical" evidence="2">
    <location>
        <begin position="116"/>
        <end position="134"/>
    </location>
</feature>
<keyword evidence="2" id="KW-0812">Transmembrane</keyword>
<dbReference type="STRING" id="84724.SAMN04488564_115161"/>
<gene>
    <name evidence="3" type="ORF">SAMN04488564_115161</name>
</gene>